<evidence type="ECO:0000313" key="4">
    <source>
        <dbReference type="EMBL" id="MBB2500928.1"/>
    </source>
</evidence>
<evidence type="ECO:0000256" key="2">
    <source>
        <dbReference type="ARBA" id="ARBA00023043"/>
    </source>
</evidence>
<dbReference type="Pfam" id="PF12796">
    <property type="entry name" value="Ank_2"/>
    <property type="match status" value="2"/>
</dbReference>
<dbReference type="InterPro" id="IPR002110">
    <property type="entry name" value="Ankyrin_rpt"/>
</dbReference>
<reference evidence="4 7" key="2">
    <citation type="submission" date="2020-08" db="EMBL/GenBank/DDBJ databases">
        <title>Amycolatopsis echigonensis JCM 21831.</title>
        <authorList>
            <person name="Tedsree N."/>
            <person name="Kuncharoen N."/>
            <person name="Likhitwitayawuid K."/>
            <person name="Tanasupawat S."/>
        </authorList>
    </citation>
    <scope>NUCLEOTIDE SEQUENCE [LARGE SCALE GENOMIC DNA]</scope>
    <source>
        <strain evidence="4 7">JCM 21831</strain>
    </source>
</reference>
<accession>A0A2N3WBG3</accession>
<dbReference type="RefSeq" id="WP_101435297.1">
    <property type="nucleotide sequence ID" value="NZ_JACJHR010000022.1"/>
</dbReference>
<dbReference type="Pfam" id="PF00023">
    <property type="entry name" value="Ank"/>
    <property type="match status" value="1"/>
</dbReference>
<feature type="repeat" description="ANK" evidence="3">
    <location>
        <begin position="168"/>
        <end position="200"/>
    </location>
</feature>
<dbReference type="SMART" id="SM00248">
    <property type="entry name" value="ANK"/>
    <property type="match status" value="6"/>
</dbReference>
<protein>
    <submittedName>
        <fullName evidence="4">Ankyrin repeat domain-containing protein</fullName>
    </submittedName>
    <submittedName>
        <fullName evidence="5">Ankyrin repeat protein</fullName>
    </submittedName>
</protein>
<accession>A0A8E2B6G3</accession>
<organism evidence="5 6">
    <name type="scientific">Amycolatopsis echigonensis</name>
    <dbReference type="NCBI Taxonomy" id="2576905"/>
    <lineage>
        <taxon>Bacteria</taxon>
        <taxon>Bacillati</taxon>
        <taxon>Actinomycetota</taxon>
        <taxon>Actinomycetes</taxon>
        <taxon>Pseudonocardiales</taxon>
        <taxon>Pseudonocardiaceae</taxon>
        <taxon>Amycolatopsis</taxon>
    </lineage>
</organism>
<dbReference type="InterPro" id="IPR036770">
    <property type="entry name" value="Ankyrin_rpt-contain_sf"/>
</dbReference>
<evidence type="ECO:0000256" key="1">
    <source>
        <dbReference type="ARBA" id="ARBA00022737"/>
    </source>
</evidence>
<reference evidence="5 6" key="1">
    <citation type="submission" date="2017-12" db="EMBL/GenBank/DDBJ databases">
        <title>Sequencing the genomes of 1000 Actinobacteria strains.</title>
        <authorList>
            <person name="Klenk H.-P."/>
        </authorList>
    </citation>
    <scope>NUCLEOTIDE SEQUENCE [LARGE SCALE GENOMIC DNA]</scope>
    <source>
        <strain evidence="5 6">DSM 45165</strain>
    </source>
</reference>
<keyword evidence="2 3" id="KW-0040">ANK repeat</keyword>
<evidence type="ECO:0000313" key="5">
    <source>
        <dbReference type="EMBL" id="PKV91220.1"/>
    </source>
</evidence>
<dbReference type="Proteomes" id="UP000233750">
    <property type="component" value="Unassembled WGS sequence"/>
</dbReference>
<dbReference type="Proteomes" id="UP000550260">
    <property type="component" value="Unassembled WGS sequence"/>
</dbReference>
<name>A0A2N3WBG3_9PSEU</name>
<feature type="repeat" description="ANK" evidence="3">
    <location>
        <begin position="388"/>
        <end position="420"/>
    </location>
</feature>
<dbReference type="EMBL" id="JACJHR010000022">
    <property type="protein sequence ID" value="MBB2500928.1"/>
    <property type="molecule type" value="Genomic_DNA"/>
</dbReference>
<evidence type="ECO:0000313" key="6">
    <source>
        <dbReference type="Proteomes" id="UP000233750"/>
    </source>
</evidence>
<dbReference type="EMBL" id="PJMY01000003">
    <property type="protein sequence ID" value="PKV91220.1"/>
    <property type="molecule type" value="Genomic_DNA"/>
</dbReference>
<keyword evidence="1" id="KW-0677">Repeat</keyword>
<gene>
    <name evidence="5" type="ORF">ATK30_1986</name>
    <name evidence="4" type="ORF">H5411_17565</name>
</gene>
<evidence type="ECO:0000313" key="7">
    <source>
        <dbReference type="Proteomes" id="UP000550260"/>
    </source>
</evidence>
<dbReference type="PROSITE" id="PS50297">
    <property type="entry name" value="ANK_REP_REGION"/>
    <property type="match status" value="1"/>
</dbReference>
<dbReference type="PROSITE" id="PS50088">
    <property type="entry name" value="ANK_REPEAT"/>
    <property type="match status" value="4"/>
</dbReference>
<dbReference type="PANTHER" id="PTHR24123">
    <property type="entry name" value="ANKYRIN REPEAT-CONTAINING"/>
    <property type="match status" value="1"/>
</dbReference>
<feature type="repeat" description="ANK" evidence="3">
    <location>
        <begin position="348"/>
        <end position="380"/>
    </location>
</feature>
<evidence type="ECO:0000256" key="3">
    <source>
        <dbReference type="PROSITE-ProRule" id="PRU00023"/>
    </source>
</evidence>
<keyword evidence="6" id="KW-1185">Reference proteome</keyword>
<dbReference type="AlphaFoldDB" id="A0A2N3WBG3"/>
<dbReference type="InterPro" id="IPR051165">
    <property type="entry name" value="Multifunctional_ANK_Repeat"/>
</dbReference>
<sequence length="448" mass="48085">MTALPAKPDLGQLRKQAKELARADSVALSEAQFRLARRYGFPSWPQLQAYVRRIAEHGPDVQHAYHQDVEYYHGRAVGLLASAEDGTPDARAAFDRHKQPLTRTGALTVVAREHGFPTWRALKAYVEDLPKNGEPFARAYQLVEARDVDGLTTLLTEAPHLAHARGTNGNDLLGMASATHDERLVRVLLAHGADPARANAHGWTALHQAAYSNLPLIADMLINAGAPLAVSGRGDGGTPLIVALFWGNRAVAEKLATHERSPHNLRVAAGLGDDALLDELVSPKGTLSPAAGAHREFYRPHSGFPFWQPTNDPAEILDESLSWAARNNQVAALRTLAARGANLDADVYRGTALTWAAARGHSAATETLLSLGANVNQVGTFGGPRHGVGITALHLAAEGNHLDVIELLVNAGADLAARDSIWDSTPEGWAEACDSAAAQELLRRLSRR</sequence>
<comment type="caution">
    <text evidence="5">The sequence shown here is derived from an EMBL/GenBank/DDBJ whole genome shotgun (WGS) entry which is preliminary data.</text>
</comment>
<dbReference type="Gene3D" id="1.25.40.20">
    <property type="entry name" value="Ankyrin repeat-containing domain"/>
    <property type="match status" value="2"/>
</dbReference>
<proteinExistence type="predicted"/>
<feature type="repeat" description="ANK" evidence="3">
    <location>
        <begin position="201"/>
        <end position="233"/>
    </location>
</feature>
<dbReference type="SUPFAM" id="SSF48403">
    <property type="entry name" value="Ankyrin repeat"/>
    <property type="match status" value="1"/>
</dbReference>
<dbReference type="OrthoDB" id="928522at2"/>
<dbReference type="PANTHER" id="PTHR24123:SF33">
    <property type="entry name" value="PROTEIN HOS4"/>
    <property type="match status" value="1"/>
</dbReference>